<evidence type="ECO:0000256" key="5">
    <source>
        <dbReference type="ARBA" id="ARBA00022970"/>
    </source>
</evidence>
<dbReference type="PANTHER" id="PTHR11795:SF442">
    <property type="entry name" value="ABC TRANSPORTER ATP-BINDING PROTEIN"/>
    <property type="match status" value="1"/>
</dbReference>
<feature type="transmembrane region" description="Helical" evidence="9">
    <location>
        <begin position="190"/>
        <end position="213"/>
    </location>
</feature>
<evidence type="ECO:0000256" key="4">
    <source>
        <dbReference type="ARBA" id="ARBA00022692"/>
    </source>
</evidence>
<dbReference type="GO" id="GO:0022857">
    <property type="term" value="F:transmembrane transporter activity"/>
    <property type="evidence" value="ECO:0007669"/>
    <property type="project" value="InterPro"/>
</dbReference>
<evidence type="ECO:0000256" key="2">
    <source>
        <dbReference type="ARBA" id="ARBA00022448"/>
    </source>
</evidence>
<comment type="caution">
    <text evidence="10">The sequence shown here is derived from an EMBL/GenBank/DDBJ whole genome shotgun (WGS) entry which is preliminary data.</text>
</comment>
<organism evidence="10 11">
    <name type="scientific">Parazoarcus communis SWub3 = DSM 12120</name>
    <dbReference type="NCBI Taxonomy" id="1121029"/>
    <lineage>
        <taxon>Bacteria</taxon>
        <taxon>Pseudomonadati</taxon>
        <taxon>Pseudomonadota</taxon>
        <taxon>Betaproteobacteria</taxon>
        <taxon>Rhodocyclales</taxon>
        <taxon>Zoogloeaceae</taxon>
        <taxon>Parazoarcus</taxon>
    </lineage>
</organism>
<accession>A0A323UXX8</accession>
<evidence type="ECO:0000256" key="3">
    <source>
        <dbReference type="ARBA" id="ARBA00022475"/>
    </source>
</evidence>
<evidence type="ECO:0000313" key="10">
    <source>
        <dbReference type="EMBL" id="PZA16743.1"/>
    </source>
</evidence>
<feature type="transmembrane region" description="Helical" evidence="9">
    <location>
        <begin position="49"/>
        <end position="80"/>
    </location>
</feature>
<sequence>MDFTIFLIQILNSLQYGLLLFLVASGLTLVFGIMGIINLAHGSFYMIGAYLAFALTSLTGNLMLAIVLGLPLAFIFGALLEWLLFAHLYKRDHLEQVLLTYGLILIFEELRSLAIGDDVHGVNIPALFSASIPLSDTLSYPVYRLLISAVCIALAVGLWWLMQRTRLGMMIRAGSHDRDMVQALGIDINLLYRTVFALGVALAALAGMLAAPISSVYPGMGGSVLIISFVIVVIGGIGSVWGALIAALLIGFADTFGKVLVPEFAGLAVYLVMAIVLLWRPEGILKKG</sequence>
<evidence type="ECO:0000313" key="11">
    <source>
        <dbReference type="Proteomes" id="UP000248259"/>
    </source>
</evidence>
<dbReference type="AlphaFoldDB" id="A0A323UXX8"/>
<keyword evidence="2" id="KW-0813">Transport</keyword>
<keyword evidence="6 9" id="KW-1133">Transmembrane helix</keyword>
<dbReference type="CDD" id="cd06582">
    <property type="entry name" value="TM_PBP1_LivH_like"/>
    <property type="match status" value="1"/>
</dbReference>
<dbReference type="GO" id="GO:0006865">
    <property type="term" value="P:amino acid transport"/>
    <property type="evidence" value="ECO:0007669"/>
    <property type="project" value="UniProtKB-KW"/>
</dbReference>
<dbReference type="InterPro" id="IPR001851">
    <property type="entry name" value="ABC_transp_permease"/>
</dbReference>
<keyword evidence="3" id="KW-1003">Cell membrane</keyword>
<dbReference type="EMBL" id="QKOE01000005">
    <property type="protein sequence ID" value="PZA16743.1"/>
    <property type="molecule type" value="Genomic_DNA"/>
</dbReference>
<keyword evidence="11" id="KW-1185">Reference proteome</keyword>
<comment type="similarity">
    <text evidence="8">Belongs to the binding-protein-dependent transport system permease family. LivHM subfamily.</text>
</comment>
<comment type="subcellular location">
    <subcellularLocation>
        <location evidence="1">Cell membrane</location>
        <topology evidence="1">Multi-pass membrane protein</topology>
    </subcellularLocation>
</comment>
<feature type="transmembrane region" description="Helical" evidence="9">
    <location>
        <begin position="16"/>
        <end position="37"/>
    </location>
</feature>
<evidence type="ECO:0000256" key="8">
    <source>
        <dbReference type="ARBA" id="ARBA00037998"/>
    </source>
</evidence>
<dbReference type="Proteomes" id="UP000248259">
    <property type="component" value="Unassembled WGS sequence"/>
</dbReference>
<dbReference type="Pfam" id="PF02653">
    <property type="entry name" value="BPD_transp_2"/>
    <property type="match status" value="1"/>
</dbReference>
<dbReference type="InterPro" id="IPR052157">
    <property type="entry name" value="BCAA_transport_permease"/>
</dbReference>
<keyword evidence="7 9" id="KW-0472">Membrane</keyword>
<reference evidence="10 11" key="1">
    <citation type="submission" date="2018-06" db="EMBL/GenBank/DDBJ databases">
        <title>Azoarcus communis strain SWub3 genome.</title>
        <authorList>
            <person name="Zorraquino Salvo V."/>
            <person name="Toubiana D."/>
            <person name="Blumwald E."/>
        </authorList>
    </citation>
    <scope>NUCLEOTIDE SEQUENCE [LARGE SCALE GENOMIC DNA]</scope>
    <source>
        <strain evidence="10 11">SWub3</strain>
    </source>
</reference>
<dbReference type="PANTHER" id="PTHR11795">
    <property type="entry name" value="BRANCHED-CHAIN AMINO ACID TRANSPORT SYSTEM PERMEASE PROTEIN LIVH"/>
    <property type="match status" value="1"/>
</dbReference>
<evidence type="ECO:0000256" key="1">
    <source>
        <dbReference type="ARBA" id="ARBA00004651"/>
    </source>
</evidence>
<evidence type="ECO:0000256" key="7">
    <source>
        <dbReference type="ARBA" id="ARBA00023136"/>
    </source>
</evidence>
<evidence type="ECO:0000256" key="9">
    <source>
        <dbReference type="SAM" id="Phobius"/>
    </source>
</evidence>
<feature type="transmembrane region" description="Helical" evidence="9">
    <location>
        <begin position="142"/>
        <end position="162"/>
    </location>
</feature>
<dbReference type="OrthoDB" id="9807115at2"/>
<gene>
    <name evidence="10" type="ORF">DNK49_08745</name>
</gene>
<dbReference type="GO" id="GO:0005886">
    <property type="term" value="C:plasma membrane"/>
    <property type="evidence" value="ECO:0007669"/>
    <property type="project" value="UniProtKB-SubCell"/>
</dbReference>
<evidence type="ECO:0000256" key="6">
    <source>
        <dbReference type="ARBA" id="ARBA00022989"/>
    </source>
</evidence>
<feature type="transmembrane region" description="Helical" evidence="9">
    <location>
        <begin position="225"/>
        <end position="252"/>
    </location>
</feature>
<dbReference type="RefSeq" id="WP_110523970.1">
    <property type="nucleotide sequence ID" value="NZ_QKOE01000005.1"/>
</dbReference>
<proteinExistence type="inferred from homology"/>
<name>A0A323UXX8_9RHOO</name>
<protein>
    <submittedName>
        <fullName evidence="10">Branched-chain amino acid ABC transporter permease</fullName>
    </submittedName>
</protein>
<keyword evidence="4 9" id="KW-0812">Transmembrane</keyword>
<keyword evidence="5" id="KW-0029">Amino-acid transport</keyword>
<feature type="transmembrane region" description="Helical" evidence="9">
    <location>
        <begin position="259"/>
        <end position="279"/>
    </location>
</feature>